<sequence>MWVNLSCMCHIVDKLLELNLRRWNMRSTSIYVLASRWKKVVSDNTLIEGQRIRLWSFHSLAKLYIALVPLDPAPAPTLAILLAPAPTPSSPPVVTRDSDELYISHADAQEEGDRILPVHADNDWECLNLLAKVSEETTCLEVSQEANRRSSLVSDTELDLELRLSLPGKNSYVM</sequence>
<keyword evidence="2" id="KW-0805">Transcription regulation</keyword>
<keyword evidence="3" id="KW-0238">DNA-binding</keyword>
<protein>
    <recommendedName>
        <fullName evidence="12">TF-B3 domain-containing protein</fullName>
    </recommendedName>
</protein>
<dbReference type="AlphaFoldDB" id="A0A178VXY3"/>
<accession>A0A5S9X3A2</accession>
<evidence type="ECO:0000313" key="7">
    <source>
        <dbReference type="EMBL" id="OAP11189.1"/>
    </source>
</evidence>
<accession>A0A178VXY3</accession>
<reference evidence="8 10" key="3">
    <citation type="submission" date="2019-11" db="EMBL/GenBank/DDBJ databases">
        <authorList>
            <person name="Jiao W.-B."/>
            <person name="Schneeberger K."/>
        </authorList>
    </citation>
    <scope>NUCLEOTIDE SEQUENCE [LARGE SCALE GENOMIC DNA]</scope>
    <source>
        <strain evidence="10">cv. An-1</strain>
        <strain evidence="11">cv. C24</strain>
    </source>
</reference>
<dbReference type="RefSeq" id="NP_973577.1">
    <property type="nucleotide sequence ID" value="NM_201848.2"/>
</dbReference>
<reference evidence="9" key="1">
    <citation type="journal article" date="2016" name="Proc. Natl. Acad. Sci. U.S.A.">
        <title>Chromosome-level assembly of Arabidopsis thaliana Ler reveals the extent of translocation and inversion polymorphisms.</title>
        <authorList>
            <person name="Zapata L."/>
            <person name="Ding J."/>
            <person name="Willing E.M."/>
            <person name="Hartwig B."/>
            <person name="Bezdan D."/>
            <person name="Jiao W.B."/>
            <person name="Patel V."/>
            <person name="Velikkakam James G."/>
            <person name="Koornneef M."/>
            <person name="Ossowski S."/>
            <person name="Schneeberger K."/>
        </authorList>
    </citation>
    <scope>NUCLEOTIDE SEQUENCE [LARGE SCALE GENOMIC DNA]</scope>
    <source>
        <strain evidence="9">cv. Landsberg erecta</strain>
    </source>
</reference>
<evidence type="ECO:0000313" key="6">
    <source>
        <dbReference type="EMBL" id="CAA0373975.1"/>
    </source>
</evidence>
<dbReference type="EMBL" id="CACRSJ010000105">
    <property type="protein sequence ID" value="VYS54148.1"/>
    <property type="molecule type" value="Genomic_DNA"/>
</dbReference>
<evidence type="ECO:0000313" key="8">
    <source>
        <dbReference type="EMBL" id="VYS54148.1"/>
    </source>
</evidence>
<dbReference type="KEGG" id="ath:AT2G31862"/>
<proteinExistence type="predicted"/>
<dbReference type="EMBL" id="CACSHJ010000088">
    <property type="protein sequence ID" value="CAA0373975.1"/>
    <property type="molecule type" value="Genomic_DNA"/>
</dbReference>
<evidence type="ECO:0000256" key="2">
    <source>
        <dbReference type="ARBA" id="ARBA00023015"/>
    </source>
</evidence>
<evidence type="ECO:0000256" key="3">
    <source>
        <dbReference type="ARBA" id="ARBA00023125"/>
    </source>
</evidence>
<keyword evidence="4" id="KW-0804">Transcription</keyword>
<evidence type="ECO:0000256" key="4">
    <source>
        <dbReference type="ARBA" id="ARBA00023163"/>
    </source>
</evidence>
<comment type="subcellular location">
    <subcellularLocation>
        <location evidence="1">Nucleus</location>
    </subcellularLocation>
</comment>
<dbReference type="ExpressionAtlas" id="A0A178VXY3">
    <property type="expression patterns" value="baseline and differential"/>
</dbReference>
<evidence type="ECO:0008006" key="12">
    <source>
        <dbReference type="Google" id="ProtNLM"/>
    </source>
</evidence>
<evidence type="ECO:0000256" key="1">
    <source>
        <dbReference type="ARBA" id="ARBA00004123"/>
    </source>
</evidence>
<evidence type="ECO:0000313" key="9">
    <source>
        <dbReference type="Proteomes" id="UP000078284"/>
    </source>
</evidence>
<dbReference type="Proteomes" id="UP000434276">
    <property type="component" value="Unassembled WGS sequence"/>
</dbReference>
<evidence type="ECO:0000256" key="5">
    <source>
        <dbReference type="ARBA" id="ARBA00023242"/>
    </source>
</evidence>
<gene>
    <name evidence="7" type="ordered locus">AXX17_At2g28080</name>
    <name evidence="8" type="ORF">AN1_LOCUS9606</name>
    <name evidence="6" type="ORF">C24_LOCUS9453</name>
</gene>
<dbReference type="InterPro" id="IPR005508">
    <property type="entry name" value="At2g31720-like"/>
</dbReference>
<evidence type="ECO:0000313" key="11">
    <source>
        <dbReference type="Proteomes" id="UP000434276"/>
    </source>
</evidence>
<name>A0A178VXY3_ARATH</name>
<dbReference type="OrthoDB" id="1068833at2759"/>
<dbReference type="Gene3D" id="2.40.330.10">
    <property type="entry name" value="DNA-binding pseudobarrel domain"/>
    <property type="match status" value="1"/>
</dbReference>
<dbReference type="SUPFAM" id="SSF101936">
    <property type="entry name" value="DNA-binding pseudobarrel domain"/>
    <property type="match status" value="1"/>
</dbReference>
<reference evidence="7" key="2">
    <citation type="submission" date="2016-03" db="EMBL/GenBank/DDBJ databases">
        <title>Full-length assembly of Arabidopsis thaliana Ler reveals the complement of translocations and inversions.</title>
        <authorList>
            <person name="Zapata L."/>
            <person name="Schneeberger K."/>
            <person name="Ossowski S."/>
        </authorList>
    </citation>
    <scope>NUCLEOTIDE SEQUENCE [LARGE SCALE GENOMIC DNA]</scope>
    <source>
        <tissue evidence="7">Leaf</tissue>
    </source>
</reference>
<organism evidence="7 9">
    <name type="scientific">Arabidopsis thaliana</name>
    <name type="common">Mouse-ear cress</name>
    <dbReference type="NCBI Taxonomy" id="3702"/>
    <lineage>
        <taxon>Eukaryota</taxon>
        <taxon>Viridiplantae</taxon>
        <taxon>Streptophyta</taxon>
        <taxon>Embryophyta</taxon>
        <taxon>Tracheophyta</taxon>
        <taxon>Spermatophyta</taxon>
        <taxon>Magnoliopsida</taxon>
        <taxon>eudicotyledons</taxon>
        <taxon>Gunneridae</taxon>
        <taxon>Pentapetalae</taxon>
        <taxon>rosids</taxon>
        <taxon>malvids</taxon>
        <taxon>Brassicales</taxon>
        <taxon>Brassicaceae</taxon>
        <taxon>Camelineae</taxon>
        <taxon>Arabidopsis</taxon>
    </lineage>
</organism>
<dbReference type="EMBL" id="LUHQ01000002">
    <property type="protein sequence ID" value="OAP11189.1"/>
    <property type="molecule type" value="Genomic_DNA"/>
</dbReference>
<dbReference type="GO" id="GO:0005634">
    <property type="term" value="C:nucleus"/>
    <property type="evidence" value="ECO:0007669"/>
    <property type="project" value="UniProtKB-SubCell"/>
</dbReference>
<dbReference type="Proteomes" id="UP000078284">
    <property type="component" value="Chromosome 2"/>
</dbReference>
<dbReference type="InterPro" id="IPR015300">
    <property type="entry name" value="DNA-bd_pseudobarrel_sf"/>
</dbReference>
<dbReference type="PANTHER" id="PTHR31541:SF61">
    <property type="entry name" value="TF-B3 DOMAIN-CONTAINING PROTEIN"/>
    <property type="match status" value="1"/>
</dbReference>
<dbReference type="Proteomes" id="UP000426265">
    <property type="component" value="Unassembled WGS sequence"/>
</dbReference>
<dbReference type="GO" id="GO:0003677">
    <property type="term" value="F:DNA binding"/>
    <property type="evidence" value="ECO:0007669"/>
    <property type="project" value="UniProtKB-KW"/>
</dbReference>
<keyword evidence="5" id="KW-0539">Nucleus</keyword>
<dbReference type="PANTHER" id="PTHR31541">
    <property type="entry name" value="B3 DOMAIN PLANT PROTEIN-RELATED"/>
    <property type="match status" value="1"/>
</dbReference>
<evidence type="ECO:0000313" key="10">
    <source>
        <dbReference type="Proteomes" id="UP000426265"/>
    </source>
</evidence>